<dbReference type="EMBL" id="JASSZA010000009">
    <property type="protein sequence ID" value="KAK2101344.1"/>
    <property type="molecule type" value="Genomic_DNA"/>
</dbReference>
<keyword evidence="2" id="KW-1185">Reference proteome</keyword>
<comment type="caution">
    <text evidence="1">The sequence shown here is derived from an EMBL/GenBank/DDBJ whole genome shotgun (WGS) entry which is preliminary data.</text>
</comment>
<evidence type="ECO:0000313" key="2">
    <source>
        <dbReference type="Proteomes" id="UP001266305"/>
    </source>
</evidence>
<name>A0ABQ9UW82_SAGOE</name>
<dbReference type="Proteomes" id="UP001266305">
    <property type="component" value="Unassembled WGS sequence"/>
</dbReference>
<gene>
    <name evidence="1" type="ORF">P7K49_019010</name>
</gene>
<reference evidence="1 2" key="1">
    <citation type="submission" date="2023-05" db="EMBL/GenBank/DDBJ databases">
        <title>B98-5 Cell Line De Novo Hybrid Assembly: An Optical Mapping Approach.</title>
        <authorList>
            <person name="Kananen K."/>
            <person name="Auerbach J.A."/>
            <person name="Kautto E."/>
            <person name="Blachly J.S."/>
        </authorList>
    </citation>
    <scope>NUCLEOTIDE SEQUENCE [LARGE SCALE GENOMIC DNA]</scope>
    <source>
        <strain evidence="1">B95-8</strain>
        <tissue evidence="1">Cell line</tissue>
    </source>
</reference>
<proteinExistence type="predicted"/>
<feature type="non-terminal residue" evidence="1">
    <location>
        <position position="1"/>
    </location>
</feature>
<accession>A0ABQ9UW82</accession>
<protein>
    <submittedName>
        <fullName evidence="1">Uncharacterized protein</fullName>
    </submittedName>
</protein>
<evidence type="ECO:0000313" key="1">
    <source>
        <dbReference type="EMBL" id="KAK2101344.1"/>
    </source>
</evidence>
<organism evidence="1 2">
    <name type="scientific">Saguinus oedipus</name>
    <name type="common">Cotton-top tamarin</name>
    <name type="synonym">Oedipomidas oedipus</name>
    <dbReference type="NCBI Taxonomy" id="9490"/>
    <lineage>
        <taxon>Eukaryota</taxon>
        <taxon>Metazoa</taxon>
        <taxon>Chordata</taxon>
        <taxon>Craniata</taxon>
        <taxon>Vertebrata</taxon>
        <taxon>Euteleostomi</taxon>
        <taxon>Mammalia</taxon>
        <taxon>Eutheria</taxon>
        <taxon>Euarchontoglires</taxon>
        <taxon>Primates</taxon>
        <taxon>Haplorrhini</taxon>
        <taxon>Platyrrhini</taxon>
        <taxon>Cebidae</taxon>
        <taxon>Callitrichinae</taxon>
        <taxon>Saguinus</taxon>
    </lineage>
</organism>
<feature type="non-terminal residue" evidence="1">
    <location>
        <position position="57"/>
    </location>
</feature>
<sequence>AGKGEKVDKNNEKPAMLLCRDISAYLPLLLFRGWVLSVVFYQGMLKICTESCTHCCL</sequence>